<dbReference type="PANTHER" id="PTHR43687:SF4">
    <property type="entry name" value="BLR5484 PROTEIN"/>
    <property type="match status" value="1"/>
</dbReference>
<dbReference type="GO" id="GO:0051539">
    <property type="term" value="F:4 iron, 4 sulfur cluster binding"/>
    <property type="evidence" value="ECO:0007669"/>
    <property type="project" value="UniProtKB-KW"/>
</dbReference>
<evidence type="ECO:0000259" key="5">
    <source>
        <dbReference type="PROSITE" id="PS51379"/>
    </source>
</evidence>
<dbReference type="SUPFAM" id="SSF54862">
    <property type="entry name" value="4Fe-4S ferredoxins"/>
    <property type="match status" value="1"/>
</dbReference>
<accession>A0A347UK46</accession>
<name>A0A347UK46_9RHOB</name>
<keyword evidence="2" id="KW-0479">Metal-binding</keyword>
<evidence type="ECO:0000313" key="6">
    <source>
        <dbReference type="EMBL" id="AXX99224.1"/>
    </source>
</evidence>
<dbReference type="Gene3D" id="3.30.70.3270">
    <property type="match status" value="1"/>
</dbReference>
<keyword evidence="7" id="KW-1185">Reference proteome</keyword>
<dbReference type="OrthoDB" id="9800445at2"/>
<sequence length="652" mass="69463">MANRLILCDCSGSQPIDAKALGGACGLSCSRVYTALCTTQIGDAAKEIAKGGATIACLQERAIFEELANEIQAEMPAFIDIRDRAGWSDEAPKSTPKMAALIADSLLEKPAEKLFDITSEGRCLILGPAETTLPAAEQLADILAITILLEGVEDTPLDRRFDLVTGHLKTATGTLGNFHLKIDALQQLDPTGRGPFQMTPPRDGAETECDIILDLRGGTPLFPAPNKRDGYLRADPRNPAAVAKAVFEASQMVGTFEKPFYLKTESHLCAHSRAEITGCSKCLDICPTGAIFPDGEHVTVDPAICGGCGSCVALCPSGALTYDAPPTDLAFKRLQTLADAYRNAGGKSPRLLVHDGEYGGEMISLAARFGRGLPADVIPLEVAALSGFGHAEMLAALACGFSEISILMTPKTDPETLIREQALALAIAGEPRITLLDLADPDALSEALYGTAPAPLVDAPILPLGSRRQIARLSAAALQPDTDAPIPLPEHAPYGAVVVDTDACTLCLSCVSQCPTGALGDNPDKPQLRFQEDACLQCGLCTRVCPEKAITLNPQFNLSDQAFTQTVIHEEDPFECISCGKPFGVKSTIEKVMEKLAGKHPMFATTAAGKLIQMCDNCRIEAQYHTENSPFQGGERPRVVTTEDYFSKRKDH</sequence>
<dbReference type="PROSITE" id="PS00198">
    <property type="entry name" value="4FE4S_FER_1"/>
    <property type="match status" value="3"/>
</dbReference>
<evidence type="ECO:0000256" key="1">
    <source>
        <dbReference type="ARBA" id="ARBA00022485"/>
    </source>
</evidence>
<dbReference type="GO" id="GO:0046872">
    <property type="term" value="F:metal ion binding"/>
    <property type="evidence" value="ECO:0007669"/>
    <property type="project" value="UniProtKB-KW"/>
</dbReference>
<keyword evidence="3" id="KW-0408">Iron</keyword>
<evidence type="ECO:0000313" key="7">
    <source>
        <dbReference type="Proteomes" id="UP000261704"/>
    </source>
</evidence>
<organism evidence="6 7">
    <name type="scientific">Profundibacter amoris</name>
    <dbReference type="NCBI Taxonomy" id="2171755"/>
    <lineage>
        <taxon>Bacteria</taxon>
        <taxon>Pseudomonadati</taxon>
        <taxon>Pseudomonadota</taxon>
        <taxon>Alphaproteobacteria</taxon>
        <taxon>Rhodobacterales</taxon>
        <taxon>Paracoccaceae</taxon>
        <taxon>Profundibacter</taxon>
    </lineage>
</organism>
<dbReference type="Pfam" id="PF13187">
    <property type="entry name" value="Fer4_9"/>
    <property type="match status" value="1"/>
</dbReference>
<dbReference type="Gene3D" id="3.30.70.20">
    <property type="match status" value="2"/>
</dbReference>
<dbReference type="Proteomes" id="UP000261704">
    <property type="component" value="Chromosome"/>
</dbReference>
<reference evidence="6 7" key="1">
    <citation type="submission" date="2018-09" db="EMBL/GenBank/DDBJ databases">
        <title>Profundibacter amoris BAR1 gen. nov., sp. nov., a new member of the Roseobacter clade isolated at Lokis Castle Vent Field on the Arctic Mid-Oceanic Ridge.</title>
        <authorList>
            <person name="Le Moine Bauer S."/>
            <person name="Sjoeberg A.G."/>
            <person name="L'Haridon S."/>
            <person name="Stokke R."/>
            <person name="Roalkvam I."/>
            <person name="Steen I.H."/>
            <person name="Dahle H."/>
        </authorList>
    </citation>
    <scope>NUCLEOTIDE SEQUENCE [LARGE SCALE GENOMIC DNA]</scope>
    <source>
        <strain evidence="6 7">BAR1</strain>
    </source>
</reference>
<dbReference type="PROSITE" id="PS51379">
    <property type="entry name" value="4FE4S_FER_2"/>
    <property type="match status" value="3"/>
</dbReference>
<dbReference type="InterPro" id="IPR050572">
    <property type="entry name" value="Fe-S_Ferredoxin"/>
</dbReference>
<gene>
    <name evidence="6" type="ORF">BAR1_15555</name>
</gene>
<dbReference type="InterPro" id="IPR017900">
    <property type="entry name" value="4Fe4S_Fe_S_CS"/>
</dbReference>
<evidence type="ECO:0000256" key="4">
    <source>
        <dbReference type="ARBA" id="ARBA00023014"/>
    </source>
</evidence>
<dbReference type="RefSeq" id="WP_118943876.1">
    <property type="nucleotide sequence ID" value="NZ_CP032125.1"/>
</dbReference>
<feature type="domain" description="4Fe-4S ferredoxin-type" evidence="5">
    <location>
        <begin position="526"/>
        <end position="555"/>
    </location>
</feature>
<dbReference type="KEGG" id="pamo:BAR1_15555"/>
<feature type="domain" description="4Fe-4S ferredoxin-type" evidence="5">
    <location>
        <begin position="296"/>
        <end position="325"/>
    </location>
</feature>
<keyword evidence="4" id="KW-0411">Iron-sulfur</keyword>
<dbReference type="PANTHER" id="PTHR43687">
    <property type="entry name" value="ADENYLYLSULFATE REDUCTASE, BETA SUBUNIT"/>
    <property type="match status" value="1"/>
</dbReference>
<feature type="domain" description="4Fe-4S ferredoxin-type" evidence="5">
    <location>
        <begin position="495"/>
        <end position="524"/>
    </location>
</feature>
<protein>
    <submittedName>
        <fullName evidence="6">4Fe-4S dicluster domain-containing protein</fullName>
    </submittedName>
</protein>
<dbReference type="EMBL" id="CP032125">
    <property type="protein sequence ID" value="AXX99224.1"/>
    <property type="molecule type" value="Genomic_DNA"/>
</dbReference>
<evidence type="ECO:0000256" key="2">
    <source>
        <dbReference type="ARBA" id="ARBA00022723"/>
    </source>
</evidence>
<keyword evidence="1" id="KW-0004">4Fe-4S</keyword>
<dbReference type="InterPro" id="IPR017896">
    <property type="entry name" value="4Fe4S_Fe-S-bd"/>
</dbReference>
<evidence type="ECO:0000256" key="3">
    <source>
        <dbReference type="ARBA" id="ARBA00023004"/>
    </source>
</evidence>
<dbReference type="AlphaFoldDB" id="A0A347UK46"/>
<proteinExistence type="predicted"/>
<dbReference type="Pfam" id="PF12838">
    <property type="entry name" value="Fer4_7"/>
    <property type="match status" value="1"/>
</dbReference>